<dbReference type="EMBL" id="BPQP01000089">
    <property type="protein sequence ID" value="GJD97485.1"/>
    <property type="molecule type" value="Genomic_DNA"/>
</dbReference>
<evidence type="ECO:0000256" key="1">
    <source>
        <dbReference type="SAM" id="MobiDB-lite"/>
    </source>
</evidence>
<sequence>MADTLIDLIRTVANSGARQATTAPQGIPTDAENPGPNLSGGFGDPLNSLGTGDGTQRPIWFPEPPDLSGSISPDNPEAPGGALEILSVKQIRGAPSLTAPASVIRYQVRGQVV</sequence>
<feature type="compositionally biased region" description="Polar residues" evidence="1">
    <location>
        <begin position="14"/>
        <end position="24"/>
    </location>
</feature>
<accession>A0ABQ4S722</accession>
<reference evidence="2" key="2">
    <citation type="submission" date="2021-08" db="EMBL/GenBank/DDBJ databases">
        <authorList>
            <person name="Tani A."/>
            <person name="Ola A."/>
            <person name="Ogura Y."/>
            <person name="Katsura K."/>
            <person name="Hayashi T."/>
        </authorList>
    </citation>
    <scope>NUCLEOTIDE SEQUENCE</scope>
    <source>
        <strain evidence="2">DSM 19015</strain>
    </source>
</reference>
<keyword evidence="3" id="KW-1185">Reference proteome</keyword>
<proteinExistence type="predicted"/>
<feature type="region of interest" description="Disordered" evidence="1">
    <location>
        <begin position="14"/>
        <end position="81"/>
    </location>
</feature>
<dbReference type="RefSeq" id="WP_238246543.1">
    <property type="nucleotide sequence ID" value="NZ_BPQP01000089.1"/>
</dbReference>
<organism evidence="2 3">
    <name type="scientific">Methylobacterium iners</name>
    <dbReference type="NCBI Taxonomy" id="418707"/>
    <lineage>
        <taxon>Bacteria</taxon>
        <taxon>Pseudomonadati</taxon>
        <taxon>Pseudomonadota</taxon>
        <taxon>Alphaproteobacteria</taxon>
        <taxon>Hyphomicrobiales</taxon>
        <taxon>Methylobacteriaceae</taxon>
        <taxon>Methylobacterium</taxon>
    </lineage>
</organism>
<comment type="caution">
    <text evidence="2">The sequence shown here is derived from an EMBL/GenBank/DDBJ whole genome shotgun (WGS) entry which is preliminary data.</text>
</comment>
<dbReference type="Proteomes" id="UP001055125">
    <property type="component" value="Unassembled WGS sequence"/>
</dbReference>
<protein>
    <submittedName>
        <fullName evidence="2">Uncharacterized protein</fullName>
    </submittedName>
</protein>
<evidence type="ECO:0000313" key="2">
    <source>
        <dbReference type="EMBL" id="GJD97485.1"/>
    </source>
</evidence>
<name>A0ABQ4S722_9HYPH</name>
<reference evidence="2" key="1">
    <citation type="journal article" date="2021" name="Front. Microbiol.">
        <title>Comprehensive Comparative Genomics and Phenotyping of Methylobacterium Species.</title>
        <authorList>
            <person name="Alessa O."/>
            <person name="Ogura Y."/>
            <person name="Fujitani Y."/>
            <person name="Takami H."/>
            <person name="Hayashi T."/>
            <person name="Sahin N."/>
            <person name="Tani A."/>
        </authorList>
    </citation>
    <scope>NUCLEOTIDE SEQUENCE</scope>
    <source>
        <strain evidence="2">DSM 19015</strain>
    </source>
</reference>
<evidence type="ECO:0000313" key="3">
    <source>
        <dbReference type="Proteomes" id="UP001055125"/>
    </source>
</evidence>
<gene>
    <name evidence="2" type="ORF">OCOJLMKI_4716</name>
</gene>